<accession>A0A9Q3JM01</accession>
<proteinExistence type="predicted"/>
<sequence length="78" mass="8480">MHIQHSPPEIQIRSQIRTQFGITPNPRASLVGTPAVPQLGAHLDRETIMERPAPSSKEGRGPRRSNSFLGVVGAFPSI</sequence>
<protein>
    <submittedName>
        <fullName evidence="2">Uncharacterized protein</fullName>
    </submittedName>
</protein>
<dbReference type="EMBL" id="AVOT02075420">
    <property type="protein sequence ID" value="MBW0564167.1"/>
    <property type="molecule type" value="Genomic_DNA"/>
</dbReference>
<dbReference type="AlphaFoldDB" id="A0A9Q3JM01"/>
<evidence type="ECO:0000313" key="3">
    <source>
        <dbReference type="Proteomes" id="UP000765509"/>
    </source>
</evidence>
<feature type="region of interest" description="Disordered" evidence="1">
    <location>
        <begin position="47"/>
        <end position="69"/>
    </location>
</feature>
<evidence type="ECO:0000313" key="2">
    <source>
        <dbReference type="EMBL" id="MBW0564167.1"/>
    </source>
</evidence>
<dbReference type="Proteomes" id="UP000765509">
    <property type="component" value="Unassembled WGS sequence"/>
</dbReference>
<gene>
    <name evidence="2" type="ORF">O181_103882</name>
</gene>
<organism evidence="2 3">
    <name type="scientific">Austropuccinia psidii MF-1</name>
    <dbReference type="NCBI Taxonomy" id="1389203"/>
    <lineage>
        <taxon>Eukaryota</taxon>
        <taxon>Fungi</taxon>
        <taxon>Dikarya</taxon>
        <taxon>Basidiomycota</taxon>
        <taxon>Pucciniomycotina</taxon>
        <taxon>Pucciniomycetes</taxon>
        <taxon>Pucciniales</taxon>
        <taxon>Sphaerophragmiaceae</taxon>
        <taxon>Austropuccinia</taxon>
    </lineage>
</organism>
<comment type="caution">
    <text evidence="2">The sequence shown here is derived from an EMBL/GenBank/DDBJ whole genome shotgun (WGS) entry which is preliminary data.</text>
</comment>
<evidence type="ECO:0000256" key="1">
    <source>
        <dbReference type="SAM" id="MobiDB-lite"/>
    </source>
</evidence>
<name>A0A9Q3JM01_9BASI</name>
<keyword evidence="3" id="KW-1185">Reference proteome</keyword>
<reference evidence="2" key="1">
    <citation type="submission" date="2021-03" db="EMBL/GenBank/DDBJ databases">
        <title>Draft genome sequence of rust myrtle Austropuccinia psidii MF-1, a brazilian biotype.</title>
        <authorList>
            <person name="Quecine M.C."/>
            <person name="Pachon D.M.R."/>
            <person name="Bonatelli M.L."/>
            <person name="Correr F.H."/>
            <person name="Franceschini L.M."/>
            <person name="Leite T.F."/>
            <person name="Margarido G.R.A."/>
            <person name="Almeida C.A."/>
            <person name="Ferrarezi J.A."/>
            <person name="Labate C.A."/>
        </authorList>
    </citation>
    <scope>NUCLEOTIDE SEQUENCE</scope>
    <source>
        <strain evidence="2">MF-1</strain>
    </source>
</reference>